<comment type="pathway">
    <text evidence="1 9">Cell wall biogenesis; peptidoglycan biosynthesis.</text>
</comment>
<evidence type="ECO:0000256" key="5">
    <source>
        <dbReference type="ARBA" id="ARBA00022801"/>
    </source>
</evidence>
<dbReference type="Pfam" id="PF03734">
    <property type="entry name" value="YkuD"/>
    <property type="match status" value="1"/>
</dbReference>
<comment type="caution">
    <text evidence="11">The sequence shown here is derived from an EMBL/GenBank/DDBJ whole genome shotgun (WGS) entry which is preliminary data.</text>
</comment>
<dbReference type="GO" id="GO:0071555">
    <property type="term" value="P:cell wall organization"/>
    <property type="evidence" value="ECO:0007669"/>
    <property type="project" value="UniProtKB-UniRule"/>
</dbReference>
<evidence type="ECO:0000256" key="8">
    <source>
        <dbReference type="ARBA" id="ARBA00023316"/>
    </source>
</evidence>
<dbReference type="PANTHER" id="PTHR30582">
    <property type="entry name" value="L,D-TRANSPEPTIDASE"/>
    <property type="match status" value="1"/>
</dbReference>
<organism evidence="11 12">
    <name type="scientific">SAR86 cluster bacterium</name>
    <dbReference type="NCBI Taxonomy" id="2030880"/>
    <lineage>
        <taxon>Bacteria</taxon>
        <taxon>Pseudomonadati</taxon>
        <taxon>Pseudomonadota</taxon>
        <taxon>Gammaproteobacteria</taxon>
        <taxon>SAR86 cluster</taxon>
    </lineage>
</organism>
<dbReference type="GO" id="GO:0008360">
    <property type="term" value="P:regulation of cell shape"/>
    <property type="evidence" value="ECO:0007669"/>
    <property type="project" value="UniProtKB-UniRule"/>
</dbReference>
<evidence type="ECO:0000256" key="4">
    <source>
        <dbReference type="ARBA" id="ARBA00022679"/>
    </source>
</evidence>
<dbReference type="SUPFAM" id="SSF141523">
    <property type="entry name" value="L,D-transpeptidase catalytic domain-like"/>
    <property type="match status" value="1"/>
</dbReference>
<keyword evidence="8 9" id="KW-0961">Cell wall biogenesis/degradation</keyword>
<name>A0A368C7X4_9GAMM</name>
<evidence type="ECO:0000256" key="6">
    <source>
        <dbReference type="ARBA" id="ARBA00022960"/>
    </source>
</evidence>
<dbReference type="Gene3D" id="2.40.440.10">
    <property type="entry name" value="L,D-transpeptidase catalytic domain-like"/>
    <property type="match status" value="1"/>
</dbReference>
<dbReference type="GO" id="GO:0005576">
    <property type="term" value="C:extracellular region"/>
    <property type="evidence" value="ECO:0007669"/>
    <property type="project" value="TreeGrafter"/>
</dbReference>
<keyword evidence="6 9" id="KW-0133">Cell shape</keyword>
<feature type="active site" description="Proton donor/acceptor" evidence="9">
    <location>
        <position position="138"/>
    </location>
</feature>
<evidence type="ECO:0000256" key="9">
    <source>
        <dbReference type="PROSITE-ProRule" id="PRU01373"/>
    </source>
</evidence>
<keyword evidence="4" id="KW-0808">Transferase</keyword>
<dbReference type="GO" id="GO:0018104">
    <property type="term" value="P:peptidoglycan-protein cross-linking"/>
    <property type="evidence" value="ECO:0007669"/>
    <property type="project" value="TreeGrafter"/>
</dbReference>
<keyword evidence="3" id="KW-0328">Glycosyltransferase</keyword>
<feature type="domain" description="L,D-TPase catalytic" evidence="10">
    <location>
        <begin position="22"/>
        <end position="178"/>
    </location>
</feature>
<accession>A0A368C7X4</accession>
<dbReference type="InterPro" id="IPR038063">
    <property type="entry name" value="Transpep_catalytic_dom"/>
</dbReference>
<dbReference type="GO" id="GO:0016757">
    <property type="term" value="F:glycosyltransferase activity"/>
    <property type="evidence" value="ECO:0007669"/>
    <property type="project" value="UniProtKB-KW"/>
</dbReference>
<dbReference type="PROSITE" id="PS52029">
    <property type="entry name" value="LD_TPASE"/>
    <property type="match status" value="1"/>
</dbReference>
<dbReference type="PANTHER" id="PTHR30582:SF24">
    <property type="entry name" value="L,D-TRANSPEPTIDASE ERFK_SRFK-RELATED"/>
    <property type="match status" value="1"/>
</dbReference>
<feature type="active site" description="Nucleophile" evidence="9">
    <location>
        <position position="154"/>
    </location>
</feature>
<dbReference type="CDD" id="cd16913">
    <property type="entry name" value="YkuD_like"/>
    <property type="match status" value="1"/>
</dbReference>
<evidence type="ECO:0000313" key="12">
    <source>
        <dbReference type="Proteomes" id="UP000252915"/>
    </source>
</evidence>
<keyword evidence="7 9" id="KW-0573">Peptidoglycan synthesis</keyword>
<evidence type="ECO:0000256" key="3">
    <source>
        <dbReference type="ARBA" id="ARBA00022676"/>
    </source>
</evidence>
<evidence type="ECO:0000259" key="10">
    <source>
        <dbReference type="PROSITE" id="PS52029"/>
    </source>
</evidence>
<dbReference type="InterPro" id="IPR005490">
    <property type="entry name" value="LD_TPept_cat_dom"/>
</dbReference>
<keyword evidence="5" id="KW-0378">Hydrolase</keyword>
<evidence type="ECO:0000313" key="11">
    <source>
        <dbReference type="EMBL" id="RCL45066.1"/>
    </source>
</evidence>
<proteinExistence type="inferred from homology"/>
<evidence type="ECO:0000256" key="7">
    <source>
        <dbReference type="ARBA" id="ARBA00022984"/>
    </source>
</evidence>
<comment type="similarity">
    <text evidence="2">Belongs to the YkuD family.</text>
</comment>
<dbReference type="InterPro" id="IPR050979">
    <property type="entry name" value="LD-transpeptidase"/>
</dbReference>
<protein>
    <submittedName>
        <fullName evidence="11">L,D-transpeptidase</fullName>
    </submittedName>
</protein>
<evidence type="ECO:0000256" key="1">
    <source>
        <dbReference type="ARBA" id="ARBA00004752"/>
    </source>
</evidence>
<dbReference type="GO" id="GO:0071972">
    <property type="term" value="F:peptidoglycan L,D-transpeptidase activity"/>
    <property type="evidence" value="ECO:0007669"/>
    <property type="project" value="TreeGrafter"/>
</dbReference>
<dbReference type="AlphaFoldDB" id="A0A368C7X4"/>
<dbReference type="UniPathway" id="UPA00219"/>
<dbReference type="EMBL" id="QOPI01000005">
    <property type="protein sequence ID" value="RCL45066.1"/>
    <property type="molecule type" value="Genomic_DNA"/>
</dbReference>
<dbReference type="Proteomes" id="UP000252915">
    <property type="component" value="Unassembled WGS sequence"/>
</dbReference>
<gene>
    <name evidence="11" type="ORF">DBW92_01750</name>
</gene>
<evidence type="ECO:0000256" key="2">
    <source>
        <dbReference type="ARBA" id="ARBA00005992"/>
    </source>
</evidence>
<sequence length="179" mass="20406">MVKNKALTLIACFFSLNCYSETLIRVDISEQRLYLIKNEQILSSYPISSSSYGEGQTENSYKTPLGMHKIKEMIGKNVPKDTIFISRINTKRTAKIIKLPNDTKDDFVTSRIMWLEGEEDGFNKGEGIDSYDRYIYIHGTQEEGLIGSKASHGCIRMFNNDVIELYKMVKEGTKVLIVV</sequence>
<reference evidence="11 12" key="1">
    <citation type="journal article" date="2018" name="Microbiome">
        <title>Fine metagenomic profile of the Mediterranean stratified and mixed water columns revealed by assembly and recruitment.</title>
        <authorList>
            <person name="Haro-Moreno J.M."/>
            <person name="Lopez-Perez M."/>
            <person name="De La Torre J.R."/>
            <person name="Picazo A."/>
            <person name="Camacho A."/>
            <person name="Rodriguez-Valera F."/>
        </authorList>
    </citation>
    <scope>NUCLEOTIDE SEQUENCE [LARGE SCALE GENOMIC DNA]</scope>
    <source>
        <strain evidence="11">MED-G78</strain>
    </source>
</reference>